<dbReference type="EMBL" id="CP075897">
    <property type="protein sequence ID" value="QWB31771.1"/>
    <property type="molecule type" value="Genomic_DNA"/>
</dbReference>
<dbReference type="PANTHER" id="PTHR43300">
    <property type="entry name" value="ACETYLTRANSFERASE"/>
    <property type="match status" value="1"/>
</dbReference>
<organism evidence="1 2">
    <name type="scientific">Exiguobacterium acetylicum</name>
    <name type="common">Brevibacterium acetylicum</name>
    <dbReference type="NCBI Taxonomy" id="41170"/>
    <lineage>
        <taxon>Bacteria</taxon>
        <taxon>Bacillati</taxon>
        <taxon>Bacillota</taxon>
        <taxon>Bacilli</taxon>
        <taxon>Bacillales</taxon>
        <taxon>Bacillales Family XII. Incertae Sedis</taxon>
        <taxon>Exiguobacterium</taxon>
    </lineage>
</organism>
<dbReference type="Pfam" id="PF00132">
    <property type="entry name" value="Hexapep"/>
    <property type="match status" value="1"/>
</dbReference>
<protein>
    <submittedName>
        <fullName evidence="1">CatB-related O-acetyltransferase</fullName>
    </submittedName>
</protein>
<dbReference type="InterPro" id="IPR050179">
    <property type="entry name" value="Trans_hexapeptide_repeat"/>
</dbReference>
<dbReference type="Proteomes" id="UP000679498">
    <property type="component" value="Chromosome"/>
</dbReference>
<dbReference type="CDD" id="cd03349">
    <property type="entry name" value="LbH_XAT"/>
    <property type="match status" value="1"/>
</dbReference>
<accession>A0ABX8GEI3</accession>
<dbReference type="Gene3D" id="2.160.10.10">
    <property type="entry name" value="Hexapeptide repeat proteins"/>
    <property type="match status" value="1"/>
</dbReference>
<keyword evidence="2" id="KW-1185">Reference proteome</keyword>
<evidence type="ECO:0000313" key="2">
    <source>
        <dbReference type="Proteomes" id="UP000679498"/>
    </source>
</evidence>
<dbReference type="PANTHER" id="PTHR43300:SF11">
    <property type="entry name" value="ACETYLTRANSFERASE RV3034C-RELATED"/>
    <property type="match status" value="1"/>
</dbReference>
<dbReference type="SUPFAM" id="SSF51161">
    <property type="entry name" value="Trimeric LpxA-like enzymes"/>
    <property type="match status" value="1"/>
</dbReference>
<proteinExistence type="predicted"/>
<gene>
    <name evidence="1" type="ORF">KKI46_14265</name>
</gene>
<evidence type="ECO:0000313" key="1">
    <source>
        <dbReference type="EMBL" id="QWB31771.1"/>
    </source>
</evidence>
<dbReference type="InterPro" id="IPR011004">
    <property type="entry name" value="Trimer_LpxA-like_sf"/>
</dbReference>
<name>A0ABX8GEI3_EXIAC</name>
<dbReference type="InterPro" id="IPR001451">
    <property type="entry name" value="Hexapep"/>
</dbReference>
<sequence>MDNYSYINENSLVINTRIGKFTSIGYNCGIGLPEHPINYISTSPFIYSENNIFNLPKTFDSFTKDTQIGNDCWIGNNVIILQGKTIGDGAIIAAGSVVTKDVEPYSIVAGVPAKKIKYRFSESEIKFLNQLKWWDWPIHLLKEHQKMFLSKDKWFEEIKGV</sequence>
<reference evidence="1 2" key="1">
    <citation type="submission" date="2021-05" db="EMBL/GenBank/DDBJ databases">
        <title>Biocontrol using Exiguobacterium acetylicum SI17 against litchi downy blight caused by Peronophythora litchii.</title>
        <authorList>
            <person name="Zheng L."/>
        </authorList>
    </citation>
    <scope>NUCLEOTIDE SEQUENCE [LARGE SCALE GENOMIC DNA]</scope>
    <source>
        <strain evidence="1 2">SI17</strain>
    </source>
</reference>